<dbReference type="EMBL" id="JBHUDM010000001">
    <property type="protein sequence ID" value="MFD1640747.1"/>
    <property type="molecule type" value="Genomic_DNA"/>
</dbReference>
<dbReference type="Proteomes" id="UP001597052">
    <property type="component" value="Unassembled WGS sequence"/>
</dbReference>
<proteinExistence type="predicted"/>
<evidence type="ECO:0000313" key="1">
    <source>
        <dbReference type="EMBL" id="MFD1640747.1"/>
    </source>
</evidence>
<protein>
    <submittedName>
        <fullName evidence="1">Uncharacterized protein</fullName>
    </submittedName>
</protein>
<gene>
    <name evidence="1" type="ORF">ACFSBW_02500</name>
</gene>
<accession>A0ABD6D3V8</accession>
<reference evidence="1 2" key="1">
    <citation type="journal article" date="2019" name="Int. J. Syst. Evol. Microbiol.">
        <title>The Global Catalogue of Microorganisms (GCM) 10K type strain sequencing project: providing services to taxonomists for standard genome sequencing and annotation.</title>
        <authorList>
            <consortium name="The Broad Institute Genomics Platform"/>
            <consortium name="The Broad Institute Genome Sequencing Center for Infectious Disease"/>
            <person name="Wu L."/>
            <person name="Ma J."/>
        </authorList>
    </citation>
    <scope>NUCLEOTIDE SEQUENCE [LARGE SCALE GENOMIC DNA]</scope>
    <source>
        <strain evidence="1 2">CGMCC 1.10593</strain>
    </source>
</reference>
<sequence>MRRPRDRSVADAVEHGRLDVPATVTGGRIAPSISRGCVNRVSACCSLTATALMAASGFL</sequence>
<dbReference type="AlphaFoldDB" id="A0ABD6D3V8"/>
<keyword evidence="2" id="KW-1185">Reference proteome</keyword>
<evidence type="ECO:0000313" key="2">
    <source>
        <dbReference type="Proteomes" id="UP001597052"/>
    </source>
</evidence>
<comment type="caution">
    <text evidence="1">The sequence shown here is derived from an EMBL/GenBank/DDBJ whole genome shotgun (WGS) entry which is preliminary data.</text>
</comment>
<dbReference type="RefSeq" id="WP_256394445.1">
    <property type="nucleotide sequence ID" value="NZ_JANHDJ010000001.1"/>
</dbReference>
<name>A0ABD6D3V8_9EURY</name>
<organism evidence="1 2">
    <name type="scientific">Halohasta litorea</name>
    <dbReference type="NCBI Taxonomy" id="869891"/>
    <lineage>
        <taxon>Archaea</taxon>
        <taxon>Methanobacteriati</taxon>
        <taxon>Methanobacteriota</taxon>
        <taxon>Stenosarchaea group</taxon>
        <taxon>Halobacteria</taxon>
        <taxon>Halobacteriales</taxon>
        <taxon>Haloferacaceae</taxon>
        <taxon>Halohasta</taxon>
    </lineage>
</organism>